<dbReference type="EMBL" id="LR796815">
    <property type="protein sequence ID" value="CAB4168051.1"/>
    <property type="molecule type" value="Genomic_DNA"/>
</dbReference>
<dbReference type="EMBL" id="LR796944">
    <property type="protein sequence ID" value="CAB4177074.1"/>
    <property type="molecule type" value="Genomic_DNA"/>
</dbReference>
<gene>
    <name evidence="4" type="ORF">UFOVP1666_138</name>
    <name evidence="1" type="ORF">UFOVP867_93</name>
    <name evidence="2" type="ORF">UFOVP913_105</name>
    <name evidence="3" type="ORF">UFOVP993_158</name>
</gene>
<dbReference type="EMBL" id="LR796858">
    <property type="protein sequence ID" value="CAB4170769.1"/>
    <property type="molecule type" value="Genomic_DNA"/>
</dbReference>
<reference evidence="4" key="1">
    <citation type="submission" date="2020-05" db="EMBL/GenBank/DDBJ databases">
        <authorList>
            <person name="Chiriac C."/>
            <person name="Salcher M."/>
            <person name="Ghai R."/>
            <person name="Kavagutti S V."/>
        </authorList>
    </citation>
    <scope>NUCLEOTIDE SEQUENCE</scope>
</reference>
<sequence>MGEKSPIYILRTKISKDLVSFPTVRRGNWHVKVSSYKNEQVLIVASHIISNEFIMQVFNNNNDAAEFISCIIDEDIL</sequence>
<evidence type="ECO:0000313" key="2">
    <source>
        <dbReference type="EMBL" id="CAB4170769.1"/>
    </source>
</evidence>
<evidence type="ECO:0000313" key="4">
    <source>
        <dbReference type="EMBL" id="CAB4223123.1"/>
    </source>
</evidence>
<accession>A0A6J5T5X7</accession>
<name>A0A6J5T5X7_9CAUD</name>
<dbReference type="EMBL" id="LR797534">
    <property type="protein sequence ID" value="CAB4223123.1"/>
    <property type="molecule type" value="Genomic_DNA"/>
</dbReference>
<proteinExistence type="predicted"/>
<protein>
    <submittedName>
        <fullName evidence="4">Uncharacterized protein</fullName>
    </submittedName>
</protein>
<evidence type="ECO:0000313" key="3">
    <source>
        <dbReference type="EMBL" id="CAB4177074.1"/>
    </source>
</evidence>
<organism evidence="4">
    <name type="scientific">uncultured Caudovirales phage</name>
    <dbReference type="NCBI Taxonomy" id="2100421"/>
    <lineage>
        <taxon>Viruses</taxon>
        <taxon>Duplodnaviria</taxon>
        <taxon>Heunggongvirae</taxon>
        <taxon>Uroviricota</taxon>
        <taxon>Caudoviricetes</taxon>
        <taxon>Peduoviridae</taxon>
        <taxon>Maltschvirus</taxon>
        <taxon>Maltschvirus maltsch</taxon>
    </lineage>
</organism>
<evidence type="ECO:0000313" key="1">
    <source>
        <dbReference type="EMBL" id="CAB4168051.1"/>
    </source>
</evidence>